<dbReference type="CDD" id="cd02440">
    <property type="entry name" value="AdoMet_MTases"/>
    <property type="match status" value="1"/>
</dbReference>
<dbReference type="GO" id="GO:0008168">
    <property type="term" value="F:methyltransferase activity"/>
    <property type="evidence" value="ECO:0007669"/>
    <property type="project" value="UniProtKB-KW"/>
</dbReference>
<organism evidence="1 2">
    <name type="scientific">Actinacidiphila acidipaludis</name>
    <dbReference type="NCBI Taxonomy" id="2873382"/>
    <lineage>
        <taxon>Bacteria</taxon>
        <taxon>Bacillati</taxon>
        <taxon>Actinomycetota</taxon>
        <taxon>Actinomycetes</taxon>
        <taxon>Kitasatosporales</taxon>
        <taxon>Streptomycetaceae</taxon>
        <taxon>Actinacidiphila</taxon>
    </lineage>
</organism>
<sequence>MSMNGTAAHGLHGGFMPPLVERALASAQRHAFGHSCRPEQGRLLQALAGGARRRIGETGTGCGVGLAWLASGAAPEVELFSVERDPARAGAAAHVFRDVPRVHVMCADWTEISAHGPYDLLVLDGGGQAKGGGAADPERLLIPGGVLVIDDFTPSRTWPPAYEGRPDTARLHWLNHPALRTVDLPLAGDLSTLVAVRRTDRPGELSAP</sequence>
<name>A0ABS7Q4K7_9ACTN</name>
<dbReference type="PANTHER" id="PTHR43167">
    <property type="entry name" value="PUTATIVE (AFU_ORTHOLOGUE AFUA_6G01830)-RELATED"/>
    <property type="match status" value="1"/>
</dbReference>
<comment type="caution">
    <text evidence="1">The sequence shown here is derived from an EMBL/GenBank/DDBJ whole genome shotgun (WGS) entry which is preliminary data.</text>
</comment>
<proteinExistence type="predicted"/>
<protein>
    <submittedName>
        <fullName evidence="1">Class I SAM-dependent methyltransferase</fullName>
        <ecNumber evidence="1">2.1.1.-</ecNumber>
    </submittedName>
</protein>
<dbReference type="Gene3D" id="3.40.50.150">
    <property type="entry name" value="Vaccinia Virus protein VP39"/>
    <property type="match status" value="1"/>
</dbReference>
<keyword evidence="2" id="KW-1185">Reference proteome</keyword>
<dbReference type="EMBL" id="JAINZZ010000005">
    <property type="protein sequence ID" value="MBY8877350.1"/>
    <property type="molecule type" value="Genomic_DNA"/>
</dbReference>
<dbReference type="EC" id="2.1.1.-" evidence="1"/>
<dbReference type="RefSeq" id="WP_222961494.1">
    <property type="nucleotide sequence ID" value="NZ_JAINZZ010000005.1"/>
</dbReference>
<dbReference type="Pfam" id="PF13578">
    <property type="entry name" value="Methyltransf_24"/>
    <property type="match status" value="1"/>
</dbReference>
<evidence type="ECO:0000313" key="2">
    <source>
        <dbReference type="Proteomes" id="UP000778578"/>
    </source>
</evidence>
<keyword evidence="1" id="KW-0808">Transferase</keyword>
<gene>
    <name evidence="1" type="ORF">K7862_06805</name>
</gene>
<dbReference type="GO" id="GO:0032259">
    <property type="term" value="P:methylation"/>
    <property type="evidence" value="ECO:0007669"/>
    <property type="project" value="UniProtKB-KW"/>
</dbReference>
<dbReference type="PANTHER" id="PTHR43167:SF1">
    <property type="entry name" value="PUTATIVE (AFU_ORTHOLOGUE AFUA_6G01830)-RELATED"/>
    <property type="match status" value="1"/>
</dbReference>
<dbReference type="SUPFAM" id="SSF53335">
    <property type="entry name" value="S-adenosyl-L-methionine-dependent methyltransferases"/>
    <property type="match status" value="1"/>
</dbReference>
<accession>A0ABS7Q4K7</accession>
<reference evidence="1 2" key="1">
    <citation type="submission" date="2021-08" db="EMBL/GenBank/DDBJ databases">
        <title>WGS of actinomycetes from Thailand.</title>
        <authorList>
            <person name="Thawai C."/>
        </authorList>
    </citation>
    <scope>NUCLEOTIDE SEQUENCE [LARGE SCALE GENOMIC DNA]</scope>
    <source>
        <strain evidence="1 2">PLK6-54</strain>
    </source>
</reference>
<dbReference type="InterPro" id="IPR029063">
    <property type="entry name" value="SAM-dependent_MTases_sf"/>
</dbReference>
<evidence type="ECO:0000313" key="1">
    <source>
        <dbReference type="EMBL" id="MBY8877350.1"/>
    </source>
</evidence>
<dbReference type="Proteomes" id="UP000778578">
    <property type="component" value="Unassembled WGS sequence"/>
</dbReference>
<keyword evidence="1" id="KW-0489">Methyltransferase</keyword>